<protein>
    <submittedName>
        <fullName evidence="3">CYTH domain-containing protein</fullName>
    </submittedName>
</protein>
<feature type="active site" description="Proton acceptor" evidence="1">
    <location>
        <position position="28"/>
    </location>
</feature>
<dbReference type="RefSeq" id="WP_249321076.1">
    <property type="nucleotide sequence ID" value="NZ_CP060632.1"/>
</dbReference>
<dbReference type="PROSITE" id="PS51707">
    <property type="entry name" value="CYTH"/>
    <property type="match status" value="1"/>
</dbReference>
<proteinExistence type="predicted"/>
<evidence type="ECO:0000259" key="2">
    <source>
        <dbReference type="PROSITE" id="PS51707"/>
    </source>
</evidence>
<dbReference type="Gene3D" id="2.40.320.10">
    <property type="entry name" value="Hypothetical Protein Pfu-838710-001"/>
    <property type="match status" value="1"/>
</dbReference>
<name>A0A7G9FKV8_9FIRM</name>
<organism evidence="3 4">
    <name type="scientific">Wujia chipingensis</name>
    <dbReference type="NCBI Taxonomy" id="2763670"/>
    <lineage>
        <taxon>Bacteria</taxon>
        <taxon>Bacillati</taxon>
        <taxon>Bacillota</taxon>
        <taxon>Clostridia</taxon>
        <taxon>Lachnospirales</taxon>
        <taxon>Lachnospiraceae</taxon>
        <taxon>Wujia</taxon>
    </lineage>
</organism>
<dbReference type="SMART" id="SM01118">
    <property type="entry name" value="CYTH"/>
    <property type="match status" value="1"/>
</dbReference>
<dbReference type="CDD" id="cd07761">
    <property type="entry name" value="CYTH-like_CthTTM-like"/>
    <property type="match status" value="1"/>
</dbReference>
<evidence type="ECO:0000313" key="4">
    <source>
        <dbReference type="Proteomes" id="UP000515819"/>
    </source>
</evidence>
<accession>A0A7G9FKV8</accession>
<dbReference type="InterPro" id="IPR023577">
    <property type="entry name" value="CYTH_domain"/>
</dbReference>
<dbReference type="EMBL" id="CP060632">
    <property type="protein sequence ID" value="QNL99189.1"/>
    <property type="molecule type" value="Genomic_DNA"/>
</dbReference>
<dbReference type="InterPro" id="IPR033469">
    <property type="entry name" value="CYTH-like_dom_sf"/>
</dbReference>
<dbReference type="Proteomes" id="UP000515819">
    <property type="component" value="Chromosome"/>
</dbReference>
<sequence length="173" mass="19774">MEIERKFLFHKLPDQLNTYPHYGIEQAYVTTNPVIRVRKKTLYDAASAVSDYQYVLTVKSSGMLARQEFELPIDEAAYRTLCAKADGNVIAKTRYKIPLNRGLTLELDIFEGLFDGLVMGEVEFPDEETAKNYTLPDSFAVKKEVTYDTHFHNSTMSAMRKEEIAQFIQSLSA</sequence>
<evidence type="ECO:0000256" key="1">
    <source>
        <dbReference type="PIRSR" id="PIRSR016487-1"/>
    </source>
</evidence>
<evidence type="ECO:0000313" key="3">
    <source>
        <dbReference type="EMBL" id="QNL99189.1"/>
    </source>
</evidence>
<reference evidence="3 4" key="1">
    <citation type="submission" date="2020-08" db="EMBL/GenBank/DDBJ databases">
        <authorList>
            <person name="Liu C."/>
            <person name="Sun Q."/>
        </authorList>
    </citation>
    <scope>NUCLEOTIDE SEQUENCE [LARGE SCALE GENOMIC DNA]</scope>
    <source>
        <strain evidence="3 4">NSJ-4</strain>
    </source>
</reference>
<dbReference type="PANTHER" id="PTHR40114">
    <property type="entry name" value="SLR0698 PROTEIN"/>
    <property type="match status" value="1"/>
</dbReference>
<dbReference type="KEGG" id="wcp:H9Q76_10690"/>
<gene>
    <name evidence="3" type="ORF">H9Q76_10690</name>
</gene>
<dbReference type="PANTHER" id="PTHR40114:SF1">
    <property type="entry name" value="SLR0698 PROTEIN"/>
    <property type="match status" value="1"/>
</dbReference>
<keyword evidence="4" id="KW-1185">Reference proteome</keyword>
<feature type="domain" description="CYTH" evidence="2">
    <location>
        <begin position="1"/>
        <end position="158"/>
    </location>
</feature>
<dbReference type="InterPro" id="IPR012042">
    <property type="entry name" value="NeuTTM/CthTTM-like"/>
</dbReference>
<dbReference type="PIRSF" id="PIRSF016487">
    <property type="entry name" value="CYTH_UCP016487"/>
    <property type="match status" value="1"/>
</dbReference>
<dbReference type="SUPFAM" id="SSF55154">
    <property type="entry name" value="CYTH-like phosphatases"/>
    <property type="match status" value="1"/>
</dbReference>
<dbReference type="AlphaFoldDB" id="A0A7G9FKV8"/>